<dbReference type="InterPro" id="IPR025662">
    <property type="entry name" value="Sigma_54_int_dom_ATP-bd_1"/>
</dbReference>
<dbReference type="GO" id="GO:0005886">
    <property type="term" value="C:plasma membrane"/>
    <property type="evidence" value="ECO:0007669"/>
    <property type="project" value="UniProtKB-SubCell"/>
</dbReference>
<dbReference type="RefSeq" id="WP_008515705.1">
    <property type="nucleotide sequence ID" value="NZ_ACJM01000005.1"/>
</dbReference>
<dbReference type="SMART" id="SM00382">
    <property type="entry name" value="AAA"/>
    <property type="match status" value="1"/>
</dbReference>
<dbReference type="InterPro" id="IPR017871">
    <property type="entry name" value="ABC_transporter-like_CS"/>
</dbReference>
<dbReference type="GO" id="GO:0051301">
    <property type="term" value="P:cell division"/>
    <property type="evidence" value="ECO:0007669"/>
    <property type="project" value="UniProtKB-UniRule"/>
</dbReference>
<dbReference type="PANTHER" id="PTHR24220:SF470">
    <property type="entry name" value="CELL DIVISION ATP-BINDING PROTEIN FTSE"/>
    <property type="match status" value="1"/>
</dbReference>
<dbReference type="Gene3D" id="3.40.50.300">
    <property type="entry name" value="P-loop containing nucleotide triphosphate hydrolases"/>
    <property type="match status" value="1"/>
</dbReference>
<evidence type="ECO:0000256" key="6">
    <source>
        <dbReference type="ARBA" id="ARBA00022840"/>
    </source>
</evidence>
<dbReference type="Proteomes" id="UP000006443">
    <property type="component" value="Unassembled WGS sequence"/>
</dbReference>
<dbReference type="InterPro" id="IPR003593">
    <property type="entry name" value="AAA+_ATPase"/>
</dbReference>
<dbReference type="OrthoDB" id="9802264at2"/>
<comment type="similarity">
    <text evidence="1 9">Belongs to the ABC transporter superfamily.</text>
</comment>
<feature type="domain" description="ABC transporter" evidence="10">
    <location>
        <begin position="2"/>
        <end position="229"/>
    </location>
</feature>
<dbReference type="PANTHER" id="PTHR24220">
    <property type="entry name" value="IMPORT ATP-BINDING PROTEIN"/>
    <property type="match status" value="1"/>
</dbReference>
<proteinExistence type="inferred from homology"/>
<sequence>MIEVQRVSMAYPNGVSALKNINVCIERGEFVFVVGESGAGKSTLIRLMCREFLPTSGSIRVQGRDITRLKRREVPLFRRNVGVVFQDFRLLNNRSVYDNVAFAMQVIGAPGREVRRRVPEALEVVGISHKAKMKPQELSGGEQQRVCLARAIVNQPTLIIADEPTGNLDPKTSTGIMDALKNINIRGTTIVMATHDKDIVDTMRQRVLVLSNGNIVRDEKRGVYCQHAN</sequence>
<keyword evidence="3 9" id="KW-1003">Cell membrane</keyword>
<dbReference type="GO" id="GO:0016887">
    <property type="term" value="F:ATP hydrolysis activity"/>
    <property type="evidence" value="ECO:0007669"/>
    <property type="project" value="InterPro"/>
</dbReference>
<keyword evidence="4 9" id="KW-0132">Cell division</keyword>
<dbReference type="SUPFAM" id="SSF52540">
    <property type="entry name" value="P-loop containing nucleoside triphosphate hydrolases"/>
    <property type="match status" value="1"/>
</dbReference>
<keyword evidence="5 9" id="KW-0547">Nucleotide-binding</keyword>
<dbReference type="PROSITE" id="PS50893">
    <property type="entry name" value="ABC_TRANSPORTER_2"/>
    <property type="match status" value="1"/>
</dbReference>
<comment type="caution">
    <text evidence="11">The sequence shown here is derived from an EMBL/GenBank/DDBJ whole genome shotgun (WGS) entry which is preliminary data.</text>
</comment>
<dbReference type="InterPro" id="IPR027417">
    <property type="entry name" value="P-loop_NTPase"/>
</dbReference>
<evidence type="ECO:0000256" key="7">
    <source>
        <dbReference type="ARBA" id="ARBA00023136"/>
    </source>
</evidence>
<comment type="function">
    <text evidence="9">Part of the ABC transporter FtsEX involved in cellular division.</text>
</comment>
<organism evidence="11 12">
    <name type="scientific">Dethiobacter alkaliphilus AHT 1</name>
    <dbReference type="NCBI Taxonomy" id="555088"/>
    <lineage>
        <taxon>Bacteria</taxon>
        <taxon>Bacillati</taxon>
        <taxon>Bacillota</taxon>
        <taxon>Dethiobacteria</taxon>
        <taxon>Dethiobacterales</taxon>
        <taxon>Dethiobacteraceae</taxon>
        <taxon>Dethiobacter</taxon>
    </lineage>
</organism>
<dbReference type="AlphaFoldDB" id="C0GF91"/>
<evidence type="ECO:0000256" key="4">
    <source>
        <dbReference type="ARBA" id="ARBA00022618"/>
    </source>
</evidence>
<dbReference type="EMBL" id="ACJM01000005">
    <property type="protein sequence ID" value="EEG77851.1"/>
    <property type="molecule type" value="Genomic_DNA"/>
</dbReference>
<evidence type="ECO:0000259" key="10">
    <source>
        <dbReference type="PROSITE" id="PS50893"/>
    </source>
</evidence>
<name>C0GF91_DETAL</name>
<dbReference type="STRING" id="555088.DealDRAFT_1150"/>
<dbReference type="eggNOG" id="COG2884">
    <property type="taxonomic scope" value="Bacteria"/>
</dbReference>
<accession>C0GF91</accession>
<reference evidence="11" key="1">
    <citation type="submission" date="2009-02" db="EMBL/GenBank/DDBJ databases">
        <title>Sequencing of the draft genome and assembly of Dethiobacter alkaliphilus AHT 1.</title>
        <authorList>
            <consortium name="US DOE Joint Genome Institute (JGI-PGF)"/>
            <person name="Lucas S."/>
            <person name="Copeland A."/>
            <person name="Lapidus A."/>
            <person name="Glavina del Rio T."/>
            <person name="Dalin E."/>
            <person name="Tice H."/>
            <person name="Bruce D."/>
            <person name="Goodwin L."/>
            <person name="Pitluck S."/>
            <person name="Larimer F."/>
            <person name="Land M.L."/>
            <person name="Hauser L."/>
            <person name="Muyzer G."/>
        </authorList>
    </citation>
    <scope>NUCLEOTIDE SEQUENCE [LARGE SCALE GENOMIC DNA]</scope>
    <source>
        <strain evidence="11">AHT 1</strain>
    </source>
</reference>
<dbReference type="PROSITE" id="PS00211">
    <property type="entry name" value="ABC_TRANSPORTER_1"/>
    <property type="match status" value="1"/>
</dbReference>
<dbReference type="FunFam" id="3.40.50.300:FF:000056">
    <property type="entry name" value="Cell division ATP-binding protein FtsE"/>
    <property type="match status" value="1"/>
</dbReference>
<comment type="subcellular location">
    <subcellularLocation>
        <location evidence="9">Cell membrane</location>
        <topology evidence="9">Peripheral membrane protein</topology>
        <orientation evidence="9">Cytoplasmic side</orientation>
    </subcellularLocation>
</comment>
<dbReference type="NCBIfam" id="TIGR02673">
    <property type="entry name" value="FtsE"/>
    <property type="match status" value="1"/>
</dbReference>
<evidence type="ECO:0000256" key="3">
    <source>
        <dbReference type="ARBA" id="ARBA00022475"/>
    </source>
</evidence>
<dbReference type="PROSITE" id="PS00675">
    <property type="entry name" value="SIGMA54_INTERACT_1"/>
    <property type="match status" value="1"/>
</dbReference>
<dbReference type="InterPro" id="IPR003439">
    <property type="entry name" value="ABC_transporter-like_ATP-bd"/>
</dbReference>
<evidence type="ECO:0000256" key="2">
    <source>
        <dbReference type="ARBA" id="ARBA00020019"/>
    </source>
</evidence>
<keyword evidence="7 9" id="KW-0472">Membrane</keyword>
<dbReference type="Pfam" id="PF00005">
    <property type="entry name" value="ABC_tran"/>
    <property type="match status" value="1"/>
</dbReference>
<evidence type="ECO:0000256" key="8">
    <source>
        <dbReference type="ARBA" id="ARBA00023306"/>
    </source>
</evidence>
<comment type="subunit">
    <text evidence="9">Homodimer. Forms a membrane-associated complex with FtsX.</text>
</comment>
<dbReference type="GO" id="GO:0022857">
    <property type="term" value="F:transmembrane transporter activity"/>
    <property type="evidence" value="ECO:0007669"/>
    <property type="project" value="TreeGrafter"/>
</dbReference>
<dbReference type="GO" id="GO:0005524">
    <property type="term" value="F:ATP binding"/>
    <property type="evidence" value="ECO:0007669"/>
    <property type="project" value="UniProtKB-UniRule"/>
</dbReference>
<dbReference type="InterPro" id="IPR005286">
    <property type="entry name" value="Cell_div_FtsE"/>
</dbReference>
<evidence type="ECO:0000256" key="1">
    <source>
        <dbReference type="ARBA" id="ARBA00005417"/>
    </source>
</evidence>
<evidence type="ECO:0000313" key="12">
    <source>
        <dbReference type="Proteomes" id="UP000006443"/>
    </source>
</evidence>
<protein>
    <recommendedName>
        <fullName evidence="2 9">Cell division ATP-binding protein FtsE</fullName>
    </recommendedName>
</protein>
<evidence type="ECO:0000313" key="11">
    <source>
        <dbReference type="EMBL" id="EEG77851.1"/>
    </source>
</evidence>
<gene>
    <name evidence="9" type="primary">ftsE</name>
    <name evidence="11" type="ORF">DealDRAFT_1150</name>
</gene>
<evidence type="ECO:0000256" key="9">
    <source>
        <dbReference type="RuleBase" id="RU365094"/>
    </source>
</evidence>
<dbReference type="InterPro" id="IPR015854">
    <property type="entry name" value="ABC_transpr_LolD-like"/>
</dbReference>
<evidence type="ECO:0000256" key="5">
    <source>
        <dbReference type="ARBA" id="ARBA00022741"/>
    </source>
</evidence>
<keyword evidence="8 9" id="KW-0131">Cell cycle</keyword>
<keyword evidence="12" id="KW-1185">Reference proteome</keyword>
<keyword evidence="6 9" id="KW-0067">ATP-binding</keyword>